<comment type="caution">
    <text evidence="2">The sequence shown here is derived from an EMBL/GenBank/DDBJ whole genome shotgun (WGS) entry which is preliminary data.</text>
</comment>
<keyword evidence="1" id="KW-0812">Transmembrane</keyword>
<feature type="transmembrane region" description="Helical" evidence="1">
    <location>
        <begin position="6"/>
        <end position="28"/>
    </location>
</feature>
<accession>A0A158CY03</accession>
<reference evidence="2" key="1">
    <citation type="submission" date="2016-01" db="EMBL/GenBank/DDBJ databases">
        <authorList>
            <person name="Peeters C."/>
        </authorList>
    </citation>
    <scope>NUCLEOTIDE SEQUENCE</scope>
    <source>
        <strain evidence="2">LMG 29321</strain>
    </source>
</reference>
<keyword evidence="1" id="KW-0472">Membrane</keyword>
<proteinExistence type="predicted"/>
<keyword evidence="1" id="KW-1133">Transmembrane helix</keyword>
<evidence type="ECO:0000313" key="2">
    <source>
        <dbReference type="EMBL" id="SAK87149.1"/>
    </source>
</evidence>
<name>A0A158CY03_9BURK</name>
<protein>
    <submittedName>
        <fullName evidence="2">Uncharacterized protein</fullName>
    </submittedName>
</protein>
<dbReference type="AlphaFoldDB" id="A0A158CY03"/>
<organism evidence="2 3">
    <name type="scientific">Caballeronia calidae</name>
    <dbReference type="NCBI Taxonomy" id="1777139"/>
    <lineage>
        <taxon>Bacteria</taxon>
        <taxon>Pseudomonadati</taxon>
        <taxon>Pseudomonadota</taxon>
        <taxon>Betaproteobacteria</taxon>
        <taxon>Burkholderiales</taxon>
        <taxon>Burkholderiaceae</taxon>
        <taxon>Caballeronia</taxon>
    </lineage>
</organism>
<sequence length="32" mass="3411">MTKVIGLAGVVVLVVILVAIALVQYTIWKNAD</sequence>
<evidence type="ECO:0000313" key="3">
    <source>
        <dbReference type="Proteomes" id="UP000071859"/>
    </source>
</evidence>
<dbReference type="EMBL" id="FCOX02000025">
    <property type="protein sequence ID" value="SAK87149.1"/>
    <property type="molecule type" value="Genomic_DNA"/>
</dbReference>
<evidence type="ECO:0000256" key="1">
    <source>
        <dbReference type="SAM" id="Phobius"/>
    </source>
</evidence>
<dbReference type="Proteomes" id="UP000071859">
    <property type="component" value="Unassembled WGS sequence"/>
</dbReference>
<gene>
    <name evidence="2" type="ORF">AWB78_04507</name>
</gene>
<keyword evidence="3" id="KW-1185">Reference proteome</keyword>